<dbReference type="GO" id="GO:0006427">
    <property type="term" value="P:histidyl-tRNA aminoacylation"/>
    <property type="evidence" value="ECO:0007669"/>
    <property type="project" value="UniProtKB-UniRule"/>
</dbReference>
<dbReference type="SUPFAM" id="SSF55681">
    <property type="entry name" value="Class II aaRS and biotin synthetases"/>
    <property type="match status" value="1"/>
</dbReference>
<dbReference type="InterPro" id="IPR015807">
    <property type="entry name" value="His-tRNA-ligase"/>
</dbReference>
<keyword evidence="11" id="KW-1185">Reference proteome</keyword>
<evidence type="ECO:0000256" key="1">
    <source>
        <dbReference type="ARBA" id="ARBA00008226"/>
    </source>
</evidence>
<gene>
    <name evidence="10" type="primary">hisS</name>
    <name evidence="10" type="ORF">FRC53_03375</name>
</gene>
<dbReference type="InterPro" id="IPR006195">
    <property type="entry name" value="aa-tRNA-synth_II"/>
</dbReference>
<feature type="binding site" evidence="8">
    <location>
        <position position="280"/>
    </location>
    <ligand>
        <name>L-histidine</name>
        <dbReference type="ChEBI" id="CHEBI:57595"/>
    </ligand>
</feature>
<feature type="domain" description="Aminoacyl-transfer RNA synthetases class-II family profile" evidence="9">
    <location>
        <begin position="1"/>
        <end position="337"/>
    </location>
</feature>
<dbReference type="GO" id="GO:0005737">
    <property type="term" value="C:cytoplasm"/>
    <property type="evidence" value="ECO:0007669"/>
    <property type="project" value="UniProtKB-UniRule"/>
</dbReference>
<evidence type="ECO:0000256" key="5">
    <source>
        <dbReference type="ARBA" id="ARBA00022917"/>
    </source>
</evidence>
<evidence type="ECO:0000256" key="8">
    <source>
        <dbReference type="PIRSR" id="PIRSR001549-1"/>
    </source>
</evidence>
<dbReference type="GO" id="GO:0005524">
    <property type="term" value="F:ATP binding"/>
    <property type="evidence" value="ECO:0007669"/>
    <property type="project" value="UniProtKB-KW"/>
</dbReference>
<dbReference type="Pfam" id="PF13393">
    <property type="entry name" value="tRNA-synt_His"/>
    <property type="match status" value="1"/>
</dbReference>
<dbReference type="GO" id="GO:0004821">
    <property type="term" value="F:histidine-tRNA ligase activity"/>
    <property type="evidence" value="ECO:0007669"/>
    <property type="project" value="UniProtKB-UniRule"/>
</dbReference>
<dbReference type="PANTHER" id="PTHR11476:SF7">
    <property type="entry name" value="HISTIDINE--TRNA LIGASE"/>
    <property type="match status" value="1"/>
</dbReference>
<dbReference type="PANTHER" id="PTHR11476">
    <property type="entry name" value="HISTIDYL-TRNA SYNTHETASE"/>
    <property type="match status" value="1"/>
</dbReference>
<dbReference type="AlphaFoldDB" id="A0A6L5GQR0"/>
<comment type="catalytic activity">
    <reaction evidence="6">
        <text>tRNA(His) + L-histidine + ATP = L-histidyl-tRNA(His) + AMP + diphosphate + H(+)</text>
        <dbReference type="Rhea" id="RHEA:17313"/>
        <dbReference type="Rhea" id="RHEA-COMP:9665"/>
        <dbReference type="Rhea" id="RHEA-COMP:9689"/>
        <dbReference type="ChEBI" id="CHEBI:15378"/>
        <dbReference type="ChEBI" id="CHEBI:30616"/>
        <dbReference type="ChEBI" id="CHEBI:33019"/>
        <dbReference type="ChEBI" id="CHEBI:57595"/>
        <dbReference type="ChEBI" id="CHEBI:78442"/>
        <dbReference type="ChEBI" id="CHEBI:78527"/>
        <dbReference type="ChEBI" id="CHEBI:456215"/>
        <dbReference type="EC" id="6.1.1.21"/>
    </reaction>
</comment>
<dbReference type="EC" id="6.1.1.21" evidence="2 7"/>
<evidence type="ECO:0000256" key="3">
    <source>
        <dbReference type="ARBA" id="ARBA00022741"/>
    </source>
</evidence>
<feature type="binding site" evidence="8">
    <location>
        <position position="138"/>
    </location>
    <ligand>
        <name>L-histidine</name>
        <dbReference type="ChEBI" id="CHEBI:57595"/>
    </ligand>
</feature>
<dbReference type="GO" id="GO:0140096">
    <property type="term" value="F:catalytic activity, acting on a protein"/>
    <property type="evidence" value="ECO:0007669"/>
    <property type="project" value="UniProtKB-ARBA"/>
</dbReference>
<dbReference type="GO" id="GO:0016740">
    <property type="term" value="F:transferase activity"/>
    <property type="evidence" value="ECO:0007669"/>
    <property type="project" value="UniProtKB-ARBA"/>
</dbReference>
<dbReference type="PIRSF" id="PIRSF001549">
    <property type="entry name" value="His-tRNA_synth"/>
    <property type="match status" value="1"/>
</dbReference>
<keyword evidence="4" id="KW-0067">ATP-binding</keyword>
<keyword evidence="10" id="KW-0436">Ligase</keyword>
<dbReference type="Proteomes" id="UP000473648">
    <property type="component" value="Unassembled WGS sequence"/>
</dbReference>
<comment type="caution">
    <text evidence="10">The sequence shown here is derived from an EMBL/GenBank/DDBJ whole genome shotgun (WGS) entry which is preliminary data.</text>
</comment>
<name>A0A6L5GQR0_9FIRM</name>
<dbReference type="InterPro" id="IPR045864">
    <property type="entry name" value="aa-tRNA-synth_II/BPL/LPL"/>
</dbReference>
<keyword evidence="3" id="KW-0547">Nucleotide-binding</keyword>
<keyword evidence="5" id="KW-0648">Protein biosynthesis</keyword>
<comment type="similarity">
    <text evidence="1">Belongs to the class-II aminoacyl-tRNA synthetase family.</text>
</comment>
<organism evidence="10 11">
    <name type="scientific">Candidatus Pseudoramibacter fermentans</name>
    <dbReference type="NCBI Taxonomy" id="2594427"/>
    <lineage>
        <taxon>Bacteria</taxon>
        <taxon>Bacillati</taxon>
        <taxon>Bacillota</taxon>
        <taxon>Clostridia</taxon>
        <taxon>Eubacteriales</taxon>
        <taxon>Eubacteriaceae</taxon>
        <taxon>Pseudoramibacter</taxon>
    </lineage>
</organism>
<evidence type="ECO:0000256" key="2">
    <source>
        <dbReference type="ARBA" id="ARBA00012815"/>
    </source>
</evidence>
<dbReference type="InterPro" id="IPR041715">
    <property type="entry name" value="HisRS-like_core"/>
</dbReference>
<evidence type="ECO:0000313" key="10">
    <source>
        <dbReference type="EMBL" id="MQM72468.1"/>
    </source>
</evidence>
<evidence type="ECO:0000256" key="7">
    <source>
        <dbReference type="NCBIfam" id="TIGR00442"/>
    </source>
</evidence>
<reference evidence="10" key="1">
    <citation type="journal article" date="2020" name="Appl. Environ. Microbiol.">
        <title>Medium-Chain Fatty Acid Synthesis by 'Candidatus Weimeria bifida' gen. nov., sp. nov., and 'Candidatus Pseudoramibacter fermentans' sp. nov.</title>
        <authorList>
            <person name="Scarborough M.J."/>
            <person name="Myers K.S."/>
            <person name="Donohue T.J."/>
            <person name="Noguera D.R."/>
        </authorList>
    </citation>
    <scope>NUCLEOTIDE SEQUENCE</scope>
    <source>
        <strain evidence="10">EUB1.1</strain>
    </source>
</reference>
<proteinExistence type="inferred from homology"/>
<feature type="binding site" evidence="8">
    <location>
        <position position="142"/>
    </location>
    <ligand>
        <name>L-histidine</name>
        <dbReference type="ChEBI" id="CHEBI:57595"/>
    </ligand>
</feature>
<feature type="binding site" evidence="8">
    <location>
        <position position="124"/>
    </location>
    <ligand>
        <name>L-histidine</name>
        <dbReference type="ChEBI" id="CHEBI:57595"/>
    </ligand>
</feature>
<dbReference type="Gene3D" id="3.30.930.10">
    <property type="entry name" value="Bira Bifunctional Protein, Domain 2"/>
    <property type="match status" value="1"/>
</dbReference>
<feature type="binding site" evidence="8">
    <location>
        <begin position="284"/>
        <end position="285"/>
    </location>
    <ligand>
        <name>L-histidine</name>
        <dbReference type="ChEBI" id="CHEBI:57595"/>
    </ligand>
</feature>
<evidence type="ECO:0000313" key="11">
    <source>
        <dbReference type="Proteomes" id="UP000473648"/>
    </source>
</evidence>
<accession>A0A6L5GQR0</accession>
<evidence type="ECO:0000256" key="4">
    <source>
        <dbReference type="ARBA" id="ARBA00022840"/>
    </source>
</evidence>
<dbReference type="InterPro" id="IPR004516">
    <property type="entry name" value="HisRS/HisZ"/>
</dbReference>
<dbReference type="PROSITE" id="PS50862">
    <property type="entry name" value="AA_TRNA_LIGASE_II"/>
    <property type="match status" value="1"/>
</dbReference>
<feature type="binding site" evidence="8">
    <location>
        <begin position="94"/>
        <end position="96"/>
    </location>
    <ligand>
        <name>L-histidine</name>
        <dbReference type="ChEBI" id="CHEBI:57595"/>
    </ligand>
</feature>
<sequence>MEKISASPVRGTRDILPEEMRVRDELEHTIAGIYRAHGFSRIETPALENIDLLLGSDGGDNLKMLFTVLKRGNKFKPTADSTPHDLCDQGLRYDLTLPLSRFYAHNADQLESPFKAIQIGNVFRAERPQKGRFRSFKQCDIDIIGDPNVTAEIELINTTATALMAAGFEDFTIKVNDRRLLTQFILQAGFKAEDVGSVCISLDKVDKIGTEGIKKELVEKGYDQAMIDKFVDAVDDVNLDNVGDKVDAPEAVADLKRVVDTITRLAKGRFQIEFDFNLIRGMGYYTGEVFEVRWGDVGYSIAGGGRYDNMIGKYMKQSVPAVGFSIGFERIVGLLMERGIHKQGGAKRVALFHQKNADMVDVIAKADSLRNEGYDVNLIVEKKKVGKQINHCEEQGYAGFMVYGRDTEVRFFEDK</sequence>
<evidence type="ECO:0000259" key="9">
    <source>
        <dbReference type="PROSITE" id="PS50862"/>
    </source>
</evidence>
<dbReference type="CDD" id="cd00773">
    <property type="entry name" value="HisRS-like_core"/>
    <property type="match status" value="1"/>
</dbReference>
<protein>
    <recommendedName>
        <fullName evidence="2 7">Histidine--tRNA ligase</fullName>
        <ecNumber evidence="2 7">6.1.1.21</ecNumber>
    </recommendedName>
</protein>
<dbReference type="EMBL" id="VOGB01000004">
    <property type="protein sequence ID" value="MQM72468.1"/>
    <property type="molecule type" value="Genomic_DNA"/>
</dbReference>
<evidence type="ECO:0000256" key="6">
    <source>
        <dbReference type="ARBA" id="ARBA00047639"/>
    </source>
</evidence>
<dbReference type="NCBIfam" id="TIGR00442">
    <property type="entry name" value="hisS"/>
    <property type="match status" value="1"/>
</dbReference>